<dbReference type="GO" id="GO:0005634">
    <property type="term" value="C:nucleus"/>
    <property type="evidence" value="ECO:0007669"/>
    <property type="project" value="TreeGrafter"/>
</dbReference>
<dbReference type="NCBIfam" id="TIGR02252">
    <property type="entry name" value="DREG-2"/>
    <property type="match status" value="1"/>
</dbReference>
<dbReference type="PANTHER" id="PTHR46191:SF2">
    <property type="entry name" value="HALOACID DEHALOGENASE-LIKE HYDROLASE DOMAIN-CONTAINING PROTEIN 3"/>
    <property type="match status" value="1"/>
</dbReference>
<dbReference type="SUPFAM" id="SSF56784">
    <property type="entry name" value="HAD-like"/>
    <property type="match status" value="1"/>
</dbReference>
<dbReference type="NCBIfam" id="TIGR01509">
    <property type="entry name" value="HAD-SF-IA-v3"/>
    <property type="match status" value="1"/>
</dbReference>
<protein>
    <submittedName>
        <fullName evidence="1">Haloacid dehalogenase-like hydrolase domain-containing protein 3</fullName>
    </submittedName>
</protein>
<name>A0A1W0XC83_HYPEX</name>
<dbReference type="InterPro" id="IPR036412">
    <property type="entry name" value="HAD-like_sf"/>
</dbReference>
<dbReference type="Pfam" id="PF00702">
    <property type="entry name" value="Hydrolase"/>
    <property type="match status" value="1"/>
</dbReference>
<dbReference type="OrthoDB" id="444127at2759"/>
<dbReference type="InterPro" id="IPR051828">
    <property type="entry name" value="HAD-like_hydrolase_domain"/>
</dbReference>
<gene>
    <name evidence="1" type="ORF">BV898_01283</name>
</gene>
<dbReference type="Gene3D" id="3.40.50.1000">
    <property type="entry name" value="HAD superfamily/HAD-like"/>
    <property type="match status" value="1"/>
</dbReference>
<evidence type="ECO:0000313" key="1">
    <source>
        <dbReference type="EMBL" id="OQV25074.1"/>
    </source>
</evidence>
<dbReference type="PANTHER" id="PTHR46191">
    <property type="match status" value="1"/>
</dbReference>
<dbReference type="SFLD" id="SFLDG01129">
    <property type="entry name" value="C1.5:_HAD__Beta-PGM__Phosphata"/>
    <property type="match status" value="1"/>
</dbReference>
<dbReference type="InterPro" id="IPR011949">
    <property type="entry name" value="HAD-SF_hydro_IA_REG-2-like"/>
</dbReference>
<accession>A0A1W0XC83</accession>
<dbReference type="InterPro" id="IPR023214">
    <property type="entry name" value="HAD_sf"/>
</dbReference>
<evidence type="ECO:0000313" key="2">
    <source>
        <dbReference type="Proteomes" id="UP000192578"/>
    </source>
</evidence>
<organism evidence="1 2">
    <name type="scientific">Hypsibius exemplaris</name>
    <name type="common">Freshwater tardigrade</name>
    <dbReference type="NCBI Taxonomy" id="2072580"/>
    <lineage>
        <taxon>Eukaryota</taxon>
        <taxon>Metazoa</taxon>
        <taxon>Ecdysozoa</taxon>
        <taxon>Tardigrada</taxon>
        <taxon>Eutardigrada</taxon>
        <taxon>Parachela</taxon>
        <taxon>Hypsibioidea</taxon>
        <taxon>Hypsibiidae</taxon>
        <taxon>Hypsibius</taxon>
    </lineage>
</organism>
<keyword evidence="1" id="KW-0378">Hydrolase</keyword>
<dbReference type="InterPro" id="IPR006439">
    <property type="entry name" value="HAD-SF_hydro_IA"/>
</dbReference>
<dbReference type="InterPro" id="IPR044924">
    <property type="entry name" value="HAD-SF_hydro_IA_REG-2-like_cap"/>
</dbReference>
<sequence length="244" mass="27302">MSKLKLITFDITNTILRARVPVGEEYAKVACRFGLNLDAARISQEFPKVFSGLWAVQPNFGVADGITARQWWSTAVMAAVERSDVKLTEENFEKVSATAEALFEHYATAAPWMVDESSTYILSSLKRTHQLGIISNFDERLENLLEKFDLQQYFSFAIASRAAGVCKPDPTIFDLALQKAGIHDPSTALHVGDDLALDFKAAKSAGWNAVWFCSDQAKRHRYPVDETEVIAHLHELLTLPLLQR</sequence>
<dbReference type="SFLD" id="SFLDS00003">
    <property type="entry name" value="Haloacid_Dehalogenase"/>
    <property type="match status" value="1"/>
</dbReference>
<dbReference type="Gene3D" id="1.10.150.720">
    <property type="entry name" value="Haloacid dehalogenase-like hydrolase"/>
    <property type="match status" value="1"/>
</dbReference>
<dbReference type="GO" id="GO:0016787">
    <property type="term" value="F:hydrolase activity"/>
    <property type="evidence" value="ECO:0007669"/>
    <property type="project" value="UniProtKB-KW"/>
</dbReference>
<dbReference type="EMBL" id="MTYJ01000004">
    <property type="protein sequence ID" value="OQV25074.1"/>
    <property type="molecule type" value="Genomic_DNA"/>
</dbReference>
<proteinExistence type="predicted"/>
<reference evidence="2" key="1">
    <citation type="submission" date="2017-01" db="EMBL/GenBank/DDBJ databases">
        <title>Comparative genomics of anhydrobiosis in the tardigrade Hypsibius dujardini.</title>
        <authorList>
            <person name="Yoshida Y."/>
            <person name="Koutsovoulos G."/>
            <person name="Laetsch D."/>
            <person name="Stevens L."/>
            <person name="Kumar S."/>
            <person name="Horikawa D."/>
            <person name="Ishino K."/>
            <person name="Komine S."/>
            <person name="Tomita M."/>
            <person name="Blaxter M."/>
            <person name="Arakawa K."/>
        </authorList>
    </citation>
    <scope>NUCLEOTIDE SEQUENCE [LARGE SCALE GENOMIC DNA]</scope>
    <source>
        <strain evidence="2">Z151</strain>
    </source>
</reference>
<comment type="caution">
    <text evidence="1">The sequence shown here is derived from an EMBL/GenBank/DDBJ whole genome shotgun (WGS) entry which is preliminary data.</text>
</comment>
<dbReference type="Proteomes" id="UP000192578">
    <property type="component" value="Unassembled WGS sequence"/>
</dbReference>
<keyword evidence="2" id="KW-1185">Reference proteome</keyword>
<dbReference type="AlphaFoldDB" id="A0A1W0XC83"/>
<dbReference type="NCBIfam" id="TIGR01549">
    <property type="entry name" value="HAD-SF-IA-v1"/>
    <property type="match status" value="1"/>
</dbReference>